<keyword evidence="2" id="KW-1185">Reference proteome</keyword>
<name>E4KLQ6_9LACT</name>
<accession>E4KLQ6</accession>
<proteinExistence type="predicted"/>
<dbReference type="EMBL" id="AENN01000001">
    <property type="protein sequence ID" value="EFR32083.1"/>
    <property type="molecule type" value="Genomic_DNA"/>
</dbReference>
<organism evidence="1 2">
    <name type="scientific">Eremococcus coleocola ACS-139-V-Col8</name>
    <dbReference type="NCBI Taxonomy" id="908337"/>
    <lineage>
        <taxon>Bacteria</taxon>
        <taxon>Bacillati</taxon>
        <taxon>Bacillota</taxon>
        <taxon>Bacilli</taxon>
        <taxon>Lactobacillales</taxon>
        <taxon>Aerococcaceae</taxon>
        <taxon>Eremococcus</taxon>
    </lineage>
</organism>
<sequence length="70" mass="7377">MPLFIVGLIPIIIGLMHGSILISLLGTVMTAGAVGDLMIVAKILGYKSSRTKQLILDHPTEGGCIIFEKG</sequence>
<dbReference type="STRING" id="908337.HMPREF9257_0888"/>
<dbReference type="OrthoDB" id="9789112at2"/>
<protein>
    <submittedName>
        <fullName evidence="1">Uncharacterized protein</fullName>
    </submittedName>
</protein>
<comment type="caution">
    <text evidence="1">The sequence shown here is derived from an EMBL/GenBank/DDBJ whole genome shotgun (WGS) entry which is preliminary data.</text>
</comment>
<gene>
    <name evidence="1" type="ORF">HMPREF9257_0888</name>
</gene>
<dbReference type="Proteomes" id="UP000005990">
    <property type="component" value="Unassembled WGS sequence"/>
</dbReference>
<evidence type="ECO:0000313" key="2">
    <source>
        <dbReference type="Proteomes" id="UP000005990"/>
    </source>
</evidence>
<evidence type="ECO:0000313" key="1">
    <source>
        <dbReference type="EMBL" id="EFR32083.1"/>
    </source>
</evidence>
<dbReference type="AlphaFoldDB" id="E4KLQ6"/>
<reference evidence="1 2" key="1">
    <citation type="submission" date="2010-10" db="EMBL/GenBank/DDBJ databases">
        <authorList>
            <person name="Durkin A.S."/>
            <person name="Madupu R."/>
            <person name="Torralba M."/>
            <person name="Gillis M."/>
            <person name="Methe B."/>
            <person name="Sutton G."/>
            <person name="Nelson K.E."/>
        </authorList>
    </citation>
    <scope>NUCLEOTIDE SEQUENCE [LARGE SCALE GENOMIC DNA]</scope>
    <source>
        <strain evidence="1 2">ACS-139-V-Col8</strain>
    </source>
</reference>